<accession>A0ABS8KDA3</accession>
<comment type="caution">
    <text evidence="1">The sequence shown here is derived from an EMBL/GenBank/DDBJ whole genome shotgun (WGS) entry which is preliminary data.</text>
</comment>
<dbReference type="RefSeq" id="WP_230561604.1">
    <property type="nucleotide sequence ID" value="NZ_JAJITC010000006.1"/>
</dbReference>
<reference evidence="1 2" key="1">
    <citation type="submission" date="2021-11" db="EMBL/GenBank/DDBJ databases">
        <authorList>
            <person name="Oh E.-T."/>
            <person name="Kim S.-B."/>
        </authorList>
    </citation>
    <scope>NUCLEOTIDE SEQUENCE [LARGE SCALE GENOMIC DNA]</scope>
    <source>
        <strain evidence="1 2">MMS20-SJTN17</strain>
    </source>
</reference>
<name>A0ABS8KDA3_9BURK</name>
<gene>
    <name evidence="1" type="ORF">LJ655_12745</name>
</gene>
<evidence type="ECO:0000313" key="1">
    <source>
        <dbReference type="EMBL" id="MCC8402744.1"/>
    </source>
</evidence>
<organism evidence="1 2">
    <name type="scientific">Paraburkholderia translucens</name>
    <dbReference type="NCBI Taxonomy" id="2886945"/>
    <lineage>
        <taxon>Bacteria</taxon>
        <taxon>Pseudomonadati</taxon>
        <taxon>Pseudomonadota</taxon>
        <taxon>Betaproteobacteria</taxon>
        <taxon>Burkholderiales</taxon>
        <taxon>Burkholderiaceae</taxon>
        <taxon>Paraburkholderia</taxon>
    </lineage>
</organism>
<sequence>MSQALLYHADGVVAKAAWAPRRSIGIAMCVSVTEVQAREQRFAAIGVNARDAHGGSPGSALMDLDLEE</sequence>
<protein>
    <submittedName>
        <fullName evidence="1">Uncharacterized protein</fullName>
    </submittedName>
</protein>
<proteinExistence type="predicted"/>
<keyword evidence="2" id="KW-1185">Reference proteome</keyword>
<dbReference type="EMBL" id="JAJITC010000006">
    <property type="protein sequence ID" value="MCC8402744.1"/>
    <property type="molecule type" value="Genomic_DNA"/>
</dbReference>
<evidence type="ECO:0000313" key="2">
    <source>
        <dbReference type="Proteomes" id="UP001430614"/>
    </source>
</evidence>
<dbReference type="Proteomes" id="UP001430614">
    <property type="component" value="Unassembled WGS sequence"/>
</dbReference>